<accession>A0A8H7SGM2</accession>
<protein>
    <submittedName>
        <fullName evidence="2">Uncharacterized protein</fullName>
    </submittedName>
</protein>
<evidence type="ECO:0000313" key="3">
    <source>
        <dbReference type="Proteomes" id="UP000613177"/>
    </source>
</evidence>
<gene>
    <name evidence="2" type="ORF">INT48_002972</name>
</gene>
<keyword evidence="1" id="KW-0732">Signal</keyword>
<evidence type="ECO:0000256" key="1">
    <source>
        <dbReference type="SAM" id="SignalP"/>
    </source>
</evidence>
<organism evidence="2 3">
    <name type="scientific">Thamnidium elegans</name>
    <dbReference type="NCBI Taxonomy" id="101142"/>
    <lineage>
        <taxon>Eukaryota</taxon>
        <taxon>Fungi</taxon>
        <taxon>Fungi incertae sedis</taxon>
        <taxon>Mucoromycota</taxon>
        <taxon>Mucoromycotina</taxon>
        <taxon>Mucoromycetes</taxon>
        <taxon>Mucorales</taxon>
        <taxon>Mucorineae</taxon>
        <taxon>Mucoraceae</taxon>
        <taxon>Thamnidium</taxon>
    </lineage>
</organism>
<feature type="signal peptide" evidence="1">
    <location>
        <begin position="1"/>
        <end position="21"/>
    </location>
</feature>
<dbReference type="Proteomes" id="UP000613177">
    <property type="component" value="Unassembled WGS sequence"/>
</dbReference>
<dbReference type="AlphaFoldDB" id="A0A8H7SGM2"/>
<reference evidence="2" key="1">
    <citation type="submission" date="2021-01" db="EMBL/GenBank/DDBJ databases">
        <title>Metabolic potential, ecology and presence of endohyphal bacteria is reflected in genomic diversity of Mucoromycotina.</title>
        <authorList>
            <person name="Muszewska A."/>
            <person name="Okrasinska A."/>
            <person name="Steczkiewicz K."/>
            <person name="Drgas O."/>
            <person name="Orlowska M."/>
            <person name="Perlinska-Lenart U."/>
            <person name="Aleksandrzak-Piekarczyk T."/>
            <person name="Szatraj K."/>
            <person name="Zielenkiewicz U."/>
            <person name="Pilsyk S."/>
            <person name="Malc E."/>
            <person name="Mieczkowski P."/>
            <person name="Kruszewska J.S."/>
            <person name="Biernat P."/>
            <person name="Pawlowska J."/>
        </authorList>
    </citation>
    <scope>NUCLEOTIDE SEQUENCE</scope>
    <source>
        <strain evidence="2">WA0000018081</strain>
    </source>
</reference>
<name>A0A8H7SGM2_9FUNG</name>
<feature type="chain" id="PRO_5034996457" evidence="1">
    <location>
        <begin position="22"/>
        <end position="244"/>
    </location>
</feature>
<keyword evidence="3" id="KW-1185">Reference proteome</keyword>
<proteinExistence type="predicted"/>
<comment type="caution">
    <text evidence="2">The sequence shown here is derived from an EMBL/GenBank/DDBJ whole genome shotgun (WGS) entry which is preliminary data.</text>
</comment>
<dbReference type="EMBL" id="JAEPRE010000337">
    <property type="protein sequence ID" value="KAG2228917.1"/>
    <property type="molecule type" value="Genomic_DNA"/>
</dbReference>
<sequence>MKFSISSLLILGLTISSFVFASPLATRNTESSLLSNTHQLVERNVKYPVKPNDALVTRIMASVKADLYAKVFGSITGDFCEQTGASIKVKAVMFGGMFKVGDAHIKTIQSAAIRNLKATFDAELRAQVQASVYDKLEVSLKRNVGTIILDKVKFLSILTKFETEVKSVIKVELPKIGVSLNAKAKNQIDAAINDVQINIPLIAQITVSAGVNAKTTINTTIKASLKACVKLNAKASAEAILKSL</sequence>
<evidence type="ECO:0000313" key="2">
    <source>
        <dbReference type="EMBL" id="KAG2228917.1"/>
    </source>
</evidence>